<proteinExistence type="predicted"/>
<name>A0AAQ3R6J1_PSEAI</name>
<dbReference type="RefSeq" id="WP_123809172.1">
    <property type="nucleotide sequence ID" value="NZ_CAADKB010000023.1"/>
</dbReference>
<evidence type="ECO:0000313" key="2">
    <source>
        <dbReference type="EMBL" id="WOS81224.1"/>
    </source>
</evidence>
<dbReference type="Proteomes" id="UP001297540">
    <property type="component" value="Chromosome"/>
</dbReference>
<evidence type="ECO:0000313" key="3">
    <source>
        <dbReference type="Proteomes" id="UP001297540"/>
    </source>
</evidence>
<protein>
    <submittedName>
        <fullName evidence="2">Uncharacterized protein</fullName>
    </submittedName>
</protein>
<sequence>MAIDIGRQAYLQLRGSIELVLLDAGIDSPDLLSQVMREVLATESAARTERQHLRRAFVTARRSQVAPARPGITYAPARRWRKRL</sequence>
<evidence type="ECO:0000313" key="1">
    <source>
        <dbReference type="EMBL" id="WOS81212.1"/>
    </source>
</evidence>
<reference evidence="2" key="1">
    <citation type="submission" date="2023-06" db="EMBL/GenBank/DDBJ databases">
        <authorList>
            <consortium name="Clinical and Environmental Microbiology Branch: Whole genome sequencing antimicrobial resistance pathogens in the healthcare setting"/>
        </authorList>
    </citation>
    <scope>NUCLEOTIDE SEQUENCE</scope>
    <source>
        <strain evidence="2">2021CK-01020</strain>
    </source>
</reference>
<accession>A0AAQ3R6J1</accession>
<dbReference type="AlphaFoldDB" id="A0AAQ3R6J1"/>
<dbReference type="EMBL" id="CP136986">
    <property type="protein sequence ID" value="WOS81224.1"/>
    <property type="molecule type" value="Genomic_DNA"/>
</dbReference>
<organism evidence="2 3">
    <name type="scientific">Pseudomonas aeruginosa</name>
    <dbReference type="NCBI Taxonomy" id="287"/>
    <lineage>
        <taxon>Bacteria</taxon>
        <taxon>Pseudomonadati</taxon>
        <taxon>Pseudomonadota</taxon>
        <taxon>Gammaproteobacteria</taxon>
        <taxon>Pseudomonadales</taxon>
        <taxon>Pseudomonadaceae</taxon>
        <taxon>Pseudomonas</taxon>
    </lineage>
</organism>
<dbReference type="EMBL" id="CP136986">
    <property type="protein sequence ID" value="WOS81212.1"/>
    <property type="molecule type" value="Genomic_DNA"/>
</dbReference>
<reference evidence="2" key="2">
    <citation type="submission" date="2023-10" db="EMBL/GenBank/DDBJ databases">
        <title>Pathogen: clinical or host-associated sample.</title>
        <authorList>
            <person name="Hergert J."/>
            <person name="Casey R."/>
            <person name="Wagner J."/>
            <person name="Young E.L."/>
            <person name="Oakeson K.F."/>
        </authorList>
    </citation>
    <scope>NUCLEOTIDE SEQUENCE</scope>
    <source>
        <strain evidence="2">2021CK-01020</strain>
    </source>
</reference>
<gene>
    <name evidence="1" type="ORF">L4V69_19205</name>
    <name evidence="2" type="ORF">L4V69_19265</name>
</gene>